<dbReference type="SUPFAM" id="SSF51604">
    <property type="entry name" value="Enolase C-terminal domain-like"/>
    <property type="match status" value="1"/>
</dbReference>
<dbReference type="PROSITE" id="PS00909">
    <property type="entry name" value="MR_MLE_2"/>
    <property type="match status" value="1"/>
</dbReference>
<dbReference type="InterPro" id="IPR013341">
    <property type="entry name" value="Mandelate_racemase_N_dom"/>
</dbReference>
<dbReference type="InterPro" id="IPR013342">
    <property type="entry name" value="Mandelate_racemase_C"/>
</dbReference>
<keyword evidence="3" id="KW-0460">Magnesium</keyword>
<dbReference type="SUPFAM" id="SSF54826">
    <property type="entry name" value="Enolase N-terminal domain-like"/>
    <property type="match status" value="1"/>
</dbReference>
<dbReference type="SMART" id="SM00922">
    <property type="entry name" value="MR_MLE"/>
    <property type="match status" value="1"/>
</dbReference>
<dbReference type="InterPro" id="IPR018110">
    <property type="entry name" value="Mandel_Rmase/mucon_lact_enz_CS"/>
</dbReference>
<proteinExistence type="predicted"/>
<dbReference type="GO" id="GO:0000287">
    <property type="term" value="F:magnesium ion binding"/>
    <property type="evidence" value="ECO:0007669"/>
    <property type="project" value="TreeGrafter"/>
</dbReference>
<dbReference type="PANTHER" id="PTHR13794:SF58">
    <property type="entry name" value="MITOCHONDRIAL ENOLASE SUPERFAMILY MEMBER 1"/>
    <property type="match status" value="1"/>
</dbReference>
<evidence type="ECO:0000259" key="4">
    <source>
        <dbReference type="SMART" id="SM00922"/>
    </source>
</evidence>
<dbReference type="InterPro" id="IPR046945">
    <property type="entry name" value="RHMD-like"/>
</dbReference>
<accession>A0A381ZQV6</accession>
<dbReference type="PANTHER" id="PTHR13794">
    <property type="entry name" value="ENOLASE SUPERFAMILY, MANDELATE RACEMASE"/>
    <property type="match status" value="1"/>
</dbReference>
<evidence type="ECO:0000256" key="3">
    <source>
        <dbReference type="ARBA" id="ARBA00022842"/>
    </source>
</evidence>
<sequence length="391" mass="42894">MKITDIKLSEPWYVHGKESTDATVVNPGIRATSLLEITTDEGVSGFTAVGELNIGPQSGSLKNVLVDHAFKPLVVGEDPLDTERIWDKMYWGSVRWGRRGVALAVMGSIDIALWDLKGKILGQPVHKLLGAHRDTVAAYGSSVSLHASEDELVAIYSGYVEAGFKMVKMKVGMRDSNEDIARVKLIRETIGSNVDLALDVNSGWSLNAALRMCDRLEPYNIYWLEEPLPPDEIDNHVKLARETSIPIAVGETHATKWEFKELMEREAIDIVQADIVRCGGVTEWVKIAAIADAYGLPMCPHATTELAASLVAAVPNGLFVECFKTSVDPTGTSPFVDPILPKNGEISPNHKPGFGIEIDDEILSKLQAGPKPDPEELRFATTRGWQWPPYL</sequence>
<reference evidence="5" key="1">
    <citation type="submission" date="2018-05" db="EMBL/GenBank/DDBJ databases">
        <authorList>
            <person name="Lanie J.A."/>
            <person name="Ng W.-L."/>
            <person name="Kazmierczak K.M."/>
            <person name="Andrzejewski T.M."/>
            <person name="Davidsen T.M."/>
            <person name="Wayne K.J."/>
            <person name="Tettelin H."/>
            <person name="Glass J.I."/>
            <person name="Rusch D."/>
            <person name="Podicherti R."/>
            <person name="Tsui H.-C.T."/>
            <person name="Winkler M.E."/>
        </authorList>
    </citation>
    <scope>NUCLEOTIDE SEQUENCE</scope>
</reference>
<organism evidence="5">
    <name type="scientific">marine metagenome</name>
    <dbReference type="NCBI Taxonomy" id="408172"/>
    <lineage>
        <taxon>unclassified sequences</taxon>
        <taxon>metagenomes</taxon>
        <taxon>ecological metagenomes</taxon>
    </lineage>
</organism>
<evidence type="ECO:0000313" key="5">
    <source>
        <dbReference type="EMBL" id="SVA91252.1"/>
    </source>
</evidence>
<dbReference type="GO" id="GO:0016836">
    <property type="term" value="F:hydro-lyase activity"/>
    <property type="evidence" value="ECO:0007669"/>
    <property type="project" value="TreeGrafter"/>
</dbReference>
<dbReference type="InterPro" id="IPR029065">
    <property type="entry name" value="Enolase_C-like"/>
</dbReference>
<dbReference type="CDD" id="cd03316">
    <property type="entry name" value="MR_like"/>
    <property type="match status" value="1"/>
</dbReference>
<comment type="cofactor">
    <cofactor evidence="1">
        <name>Mg(2+)</name>
        <dbReference type="ChEBI" id="CHEBI:18420"/>
    </cofactor>
</comment>
<dbReference type="InterPro" id="IPR029017">
    <property type="entry name" value="Enolase-like_N"/>
</dbReference>
<evidence type="ECO:0000256" key="2">
    <source>
        <dbReference type="ARBA" id="ARBA00022723"/>
    </source>
</evidence>
<dbReference type="Pfam" id="PF02746">
    <property type="entry name" value="MR_MLE_N"/>
    <property type="match status" value="1"/>
</dbReference>
<dbReference type="AlphaFoldDB" id="A0A381ZQV6"/>
<gene>
    <name evidence="5" type="ORF">METZ01_LOCUS144106</name>
</gene>
<dbReference type="SFLD" id="SFLDG00179">
    <property type="entry name" value="mandelate_racemase"/>
    <property type="match status" value="1"/>
</dbReference>
<feature type="domain" description="Mandelate racemase/muconate lactonizing enzyme C-terminal" evidence="4">
    <location>
        <begin position="149"/>
        <end position="246"/>
    </location>
</feature>
<dbReference type="Pfam" id="PF13378">
    <property type="entry name" value="MR_MLE_C"/>
    <property type="match status" value="1"/>
</dbReference>
<dbReference type="Gene3D" id="3.30.390.10">
    <property type="entry name" value="Enolase-like, N-terminal domain"/>
    <property type="match status" value="1"/>
</dbReference>
<keyword evidence="2" id="KW-0479">Metal-binding</keyword>
<name>A0A381ZQV6_9ZZZZ</name>
<dbReference type="GO" id="GO:0009063">
    <property type="term" value="P:amino acid catabolic process"/>
    <property type="evidence" value="ECO:0007669"/>
    <property type="project" value="InterPro"/>
</dbReference>
<dbReference type="SFLD" id="SFLDS00001">
    <property type="entry name" value="Enolase"/>
    <property type="match status" value="1"/>
</dbReference>
<evidence type="ECO:0000256" key="1">
    <source>
        <dbReference type="ARBA" id="ARBA00001946"/>
    </source>
</evidence>
<dbReference type="EMBL" id="UINC01022178">
    <property type="protein sequence ID" value="SVA91252.1"/>
    <property type="molecule type" value="Genomic_DNA"/>
</dbReference>
<dbReference type="InterPro" id="IPR036849">
    <property type="entry name" value="Enolase-like_C_sf"/>
</dbReference>
<dbReference type="Gene3D" id="3.20.20.120">
    <property type="entry name" value="Enolase-like C-terminal domain"/>
    <property type="match status" value="1"/>
</dbReference>
<protein>
    <recommendedName>
        <fullName evidence="4">Mandelate racemase/muconate lactonizing enzyme C-terminal domain-containing protein</fullName>
    </recommendedName>
</protein>
<dbReference type="GO" id="GO:0016052">
    <property type="term" value="P:carbohydrate catabolic process"/>
    <property type="evidence" value="ECO:0007669"/>
    <property type="project" value="TreeGrafter"/>
</dbReference>